<organism evidence="5 6">
    <name type="scientific">Entomoplasma freundtii</name>
    <dbReference type="NCBI Taxonomy" id="74700"/>
    <lineage>
        <taxon>Bacteria</taxon>
        <taxon>Bacillati</taxon>
        <taxon>Mycoplasmatota</taxon>
        <taxon>Mollicutes</taxon>
        <taxon>Entomoplasmatales</taxon>
        <taxon>Entomoplasmataceae</taxon>
        <taxon>Entomoplasma</taxon>
    </lineage>
</organism>
<keyword evidence="3" id="KW-1133">Transmembrane helix</keyword>
<dbReference type="InterPro" id="IPR050598">
    <property type="entry name" value="AminoAcid_Transporter"/>
</dbReference>
<protein>
    <submittedName>
        <fullName evidence="5">Amino acid permease</fullName>
    </submittedName>
</protein>
<reference evidence="5 6" key="1">
    <citation type="submission" date="2017-11" db="EMBL/GenBank/DDBJ databases">
        <title>Genome sequence of Entomoplasma freundtii BARC 318 (ATCC 51999).</title>
        <authorList>
            <person name="Lo W.-S."/>
            <person name="Gasparich G.E."/>
            <person name="Kuo C.-H."/>
        </authorList>
    </citation>
    <scope>NUCLEOTIDE SEQUENCE [LARGE SCALE GENOMIC DNA]</scope>
    <source>
        <strain evidence="5 6">BARC 318</strain>
    </source>
</reference>
<evidence type="ECO:0000313" key="6">
    <source>
        <dbReference type="Proteomes" id="UP000232222"/>
    </source>
</evidence>
<dbReference type="OrthoDB" id="392043at2"/>
<dbReference type="Pfam" id="PF13520">
    <property type="entry name" value="AA_permease_2"/>
    <property type="match status" value="1"/>
</dbReference>
<dbReference type="KEGG" id="efr:EFREU_v1c00640"/>
<dbReference type="PANTHER" id="PTHR11785:SF512">
    <property type="entry name" value="SOBREMESA, ISOFORM B"/>
    <property type="match status" value="1"/>
</dbReference>
<dbReference type="RefSeq" id="WP_100609054.1">
    <property type="nucleotide sequence ID" value="NZ_CP024962.1"/>
</dbReference>
<evidence type="ECO:0000256" key="1">
    <source>
        <dbReference type="ARBA" id="ARBA00004141"/>
    </source>
</evidence>
<proteinExistence type="predicted"/>
<dbReference type="Proteomes" id="UP000232222">
    <property type="component" value="Chromosome"/>
</dbReference>
<evidence type="ECO:0000256" key="3">
    <source>
        <dbReference type="ARBA" id="ARBA00022989"/>
    </source>
</evidence>
<dbReference type="EMBL" id="CP024962">
    <property type="protein sequence ID" value="ATZ16091.1"/>
    <property type="molecule type" value="Genomic_DNA"/>
</dbReference>
<dbReference type="AlphaFoldDB" id="A0A2K8NTL1"/>
<keyword evidence="2" id="KW-0812">Transmembrane</keyword>
<accession>A0A2K8NTL1</accession>
<gene>
    <name evidence="5" type="ORF">EFREU_v1c00640</name>
</gene>
<comment type="subcellular location">
    <subcellularLocation>
        <location evidence="1">Membrane</location>
        <topology evidence="1">Multi-pass membrane protein</topology>
    </subcellularLocation>
</comment>
<dbReference type="Gene3D" id="1.20.1740.10">
    <property type="entry name" value="Amino acid/polyamine transporter I"/>
    <property type="match status" value="1"/>
</dbReference>
<dbReference type="InterPro" id="IPR002293">
    <property type="entry name" value="AA/rel_permease1"/>
</dbReference>
<dbReference type="PIRSF" id="PIRSF006060">
    <property type="entry name" value="AA_transporter"/>
    <property type="match status" value="1"/>
</dbReference>
<dbReference type="PANTHER" id="PTHR11785">
    <property type="entry name" value="AMINO ACID TRANSPORTER"/>
    <property type="match status" value="1"/>
</dbReference>
<keyword evidence="4" id="KW-0472">Membrane</keyword>
<evidence type="ECO:0000256" key="4">
    <source>
        <dbReference type="ARBA" id="ARBA00023136"/>
    </source>
</evidence>
<name>A0A2K8NTL1_9MOLU</name>
<sequence length="530" mass="58261">MFKNKAKTYEFLTLFTMVIGTVIGSGIFVKNKQLLEQTGNPIIAIVLWTLVGIVAVMTVYAFMQIASATRNHGNGTVSNWAKLFLGRRCGSLFSLIYAFLYFPICQSVFVSSFIAFLFLAMGIDVSLHIQLIVFIVSGVTLIILIGLINAFSPNASKMIQIFGTVFKFIPLIAALIAGFCLIDKTPGAAGNSSMWNGTGVGVPPHPWSATDFKLGLFIRGFGPILFAFDGFIYVANAQKTAKYKEVVPLSLLAGMIFVAVFYVLMAISLFLGSPDGSIVELLARIFSKNPNVANILSNVILMIICFIGINIFGFLGIMDLESNVDAKLIFFRQGKIMTRKKAAFIQVLCASVVYIVFILLGAIIPRNGWEEGLHSVRGDLDVHTWLQLSTDKIGSFVGTISSTASVLAFMMIATILIGAFVNDYTKKVDVIPIKGFKPVAMIAAILLYLMVIAGLYAFIEPINVYTGNISWVVSDGLYFTIFMTVAMLIIFALWGAQEMLFKKYPFKHGFNGYLSEEKAAEKAKRKKRNR</sequence>
<keyword evidence="6" id="KW-1185">Reference proteome</keyword>
<dbReference type="GO" id="GO:0015179">
    <property type="term" value="F:L-amino acid transmembrane transporter activity"/>
    <property type="evidence" value="ECO:0007669"/>
    <property type="project" value="TreeGrafter"/>
</dbReference>
<evidence type="ECO:0000256" key="2">
    <source>
        <dbReference type="ARBA" id="ARBA00022692"/>
    </source>
</evidence>
<evidence type="ECO:0000313" key="5">
    <source>
        <dbReference type="EMBL" id="ATZ16091.1"/>
    </source>
</evidence>
<dbReference type="GO" id="GO:0016020">
    <property type="term" value="C:membrane"/>
    <property type="evidence" value="ECO:0007669"/>
    <property type="project" value="UniProtKB-SubCell"/>
</dbReference>